<name>A0ABQ7FLY7_9ACTN</name>
<proteinExistence type="predicted"/>
<sequence>MMFLSKVTRPVARAVAKKTGLPVSQVTRALDVGLPIAAAAVARRKARKH</sequence>
<accession>A0ABQ7FLY7</accession>
<organism evidence="1 2">
    <name type="scientific">Streptomyces lycii</name>
    <dbReference type="NCBI Taxonomy" id="2654337"/>
    <lineage>
        <taxon>Bacteria</taxon>
        <taxon>Bacillati</taxon>
        <taxon>Actinomycetota</taxon>
        <taxon>Actinomycetes</taxon>
        <taxon>Kitasatosporales</taxon>
        <taxon>Streptomycetaceae</taxon>
        <taxon>Streptomyces</taxon>
    </lineage>
</organism>
<dbReference type="EMBL" id="WHPN01000220">
    <property type="protein sequence ID" value="KAF4409415.1"/>
    <property type="molecule type" value="Genomic_DNA"/>
</dbReference>
<evidence type="ECO:0000313" key="2">
    <source>
        <dbReference type="Proteomes" id="UP000621266"/>
    </source>
</evidence>
<dbReference type="Proteomes" id="UP000621266">
    <property type="component" value="Unassembled WGS sequence"/>
</dbReference>
<gene>
    <name evidence="1" type="ORF">GCU69_09135</name>
</gene>
<dbReference type="RefSeq" id="WP_156205600.1">
    <property type="nucleotide sequence ID" value="NZ_WHPN01000220.1"/>
</dbReference>
<evidence type="ECO:0000313" key="1">
    <source>
        <dbReference type="EMBL" id="KAF4409415.1"/>
    </source>
</evidence>
<comment type="caution">
    <text evidence="1">The sequence shown here is derived from an EMBL/GenBank/DDBJ whole genome shotgun (WGS) entry which is preliminary data.</text>
</comment>
<reference evidence="1 2" key="1">
    <citation type="submission" date="2019-10" db="EMBL/GenBank/DDBJ databases">
        <title>Streptomyces tenebrisbrunneis sp.nov., an endogenous actinomycete isolated from of Lycium ruthenicum.</title>
        <authorList>
            <person name="Ma L."/>
        </authorList>
    </citation>
    <scope>NUCLEOTIDE SEQUENCE [LARGE SCALE GENOMIC DNA]</scope>
    <source>
        <strain evidence="1 2">TRM 66187</strain>
    </source>
</reference>
<protein>
    <submittedName>
        <fullName evidence="1">Uncharacterized protein</fullName>
    </submittedName>
</protein>
<keyword evidence="2" id="KW-1185">Reference proteome</keyword>